<evidence type="ECO:0000256" key="4">
    <source>
        <dbReference type="ARBA" id="ARBA00022725"/>
    </source>
</evidence>
<keyword evidence="2" id="KW-1003">Cell membrane</keyword>
<evidence type="ECO:0000256" key="1">
    <source>
        <dbReference type="ARBA" id="ARBA00004651"/>
    </source>
</evidence>
<protein>
    <recommendedName>
        <fullName evidence="11">G-protein coupled receptors family 1 profile domain-containing protein</fullName>
    </recommendedName>
</protein>
<evidence type="ECO:0000313" key="13">
    <source>
        <dbReference type="Proteomes" id="UP001162483"/>
    </source>
</evidence>
<keyword evidence="4" id="KW-0552">Olfaction</keyword>
<keyword evidence="6" id="KW-0297">G-protein coupled receptor</keyword>
<dbReference type="InterPro" id="IPR017452">
    <property type="entry name" value="GPCR_Rhodpsn_7TM"/>
</dbReference>
<dbReference type="Proteomes" id="UP001162483">
    <property type="component" value="Unassembled WGS sequence"/>
</dbReference>
<comment type="caution">
    <text evidence="12">The sequence shown here is derived from an EMBL/GenBank/DDBJ whole genome shotgun (WGS) entry which is preliminary data.</text>
</comment>
<sequence length="318" mass="35854">MNTNHTTVTYFIVTGISEKPELQVLIFFLVILIYLITLGGNITILLLICLDHHLHTPMYFFLANLSVVDISCSTITLHKILLSFLTGDKKVPFIECMFQTYMFGSLAGHELFILTAMSFDRYVAICNPLNYHKVMSRRTCISLASFCWLLGFIQVVPYSVLMANISCYSTNEINHFCCDLVPIIGIACSDVSILKALTFIQGIILFIITPFCLTFISYVFIITTILKIRSSSGRRKAFYTCSSHLMVIILLYMTLILQYAIPSQYLAPNATGTLESKKLYALFNTAAIPLLNPLIYSLKNKDVKAALRRMLNLGRVIT</sequence>
<evidence type="ECO:0000256" key="2">
    <source>
        <dbReference type="ARBA" id="ARBA00022475"/>
    </source>
</evidence>
<reference evidence="12" key="1">
    <citation type="submission" date="2023-05" db="EMBL/GenBank/DDBJ databases">
        <authorList>
            <person name="Stuckert A."/>
        </authorList>
    </citation>
    <scope>NUCLEOTIDE SEQUENCE</scope>
</reference>
<feature type="transmembrane region" description="Helical" evidence="10">
    <location>
        <begin position="279"/>
        <end position="298"/>
    </location>
</feature>
<evidence type="ECO:0000256" key="3">
    <source>
        <dbReference type="ARBA" id="ARBA00022692"/>
    </source>
</evidence>
<dbReference type="InterPro" id="IPR050516">
    <property type="entry name" value="Olfactory_GPCR"/>
</dbReference>
<feature type="transmembrane region" description="Helical" evidence="10">
    <location>
        <begin position="199"/>
        <end position="226"/>
    </location>
</feature>
<feature type="domain" description="G-protein coupled receptors family 1 profile" evidence="11">
    <location>
        <begin position="40"/>
        <end position="296"/>
    </location>
</feature>
<evidence type="ECO:0000256" key="9">
    <source>
        <dbReference type="ARBA" id="ARBA00023224"/>
    </source>
</evidence>
<comment type="subcellular location">
    <subcellularLocation>
        <location evidence="1">Cell membrane</location>
        <topology evidence="1">Multi-pass membrane protein</topology>
    </subcellularLocation>
</comment>
<dbReference type="SUPFAM" id="SSF81321">
    <property type="entry name" value="Family A G protein-coupled receptor-like"/>
    <property type="match status" value="1"/>
</dbReference>
<keyword evidence="7 10" id="KW-0472">Membrane</keyword>
<dbReference type="PROSITE" id="PS50262">
    <property type="entry name" value="G_PROTEIN_RECEP_F1_2"/>
    <property type="match status" value="1"/>
</dbReference>
<dbReference type="InterPro" id="IPR000725">
    <property type="entry name" value="Olfact_rcpt"/>
</dbReference>
<dbReference type="InterPro" id="IPR000276">
    <property type="entry name" value="GPCR_Rhodpsn"/>
</dbReference>
<feature type="transmembrane region" description="Helical" evidence="10">
    <location>
        <begin position="59"/>
        <end position="81"/>
    </location>
</feature>
<keyword evidence="8" id="KW-0675">Receptor</keyword>
<dbReference type="PANTHER" id="PTHR26452">
    <property type="entry name" value="OLFACTORY RECEPTOR"/>
    <property type="match status" value="1"/>
</dbReference>
<dbReference type="Pfam" id="PF13853">
    <property type="entry name" value="7tm_4"/>
    <property type="match status" value="1"/>
</dbReference>
<evidence type="ECO:0000256" key="6">
    <source>
        <dbReference type="ARBA" id="ARBA00023040"/>
    </source>
</evidence>
<feature type="transmembrane region" description="Helical" evidence="10">
    <location>
        <begin position="24"/>
        <end position="47"/>
    </location>
</feature>
<dbReference type="PRINTS" id="PR00245">
    <property type="entry name" value="OLFACTORYR"/>
</dbReference>
<keyword evidence="3 10" id="KW-0812">Transmembrane</keyword>
<organism evidence="12 13">
    <name type="scientific">Staurois parvus</name>
    <dbReference type="NCBI Taxonomy" id="386267"/>
    <lineage>
        <taxon>Eukaryota</taxon>
        <taxon>Metazoa</taxon>
        <taxon>Chordata</taxon>
        <taxon>Craniata</taxon>
        <taxon>Vertebrata</taxon>
        <taxon>Euteleostomi</taxon>
        <taxon>Amphibia</taxon>
        <taxon>Batrachia</taxon>
        <taxon>Anura</taxon>
        <taxon>Neobatrachia</taxon>
        <taxon>Ranoidea</taxon>
        <taxon>Ranidae</taxon>
        <taxon>Staurois</taxon>
    </lineage>
</organism>
<gene>
    <name evidence="12" type="ORF">SPARVUS_LOCUS8932088</name>
</gene>
<keyword evidence="5 10" id="KW-1133">Transmembrane helix</keyword>
<dbReference type="PRINTS" id="PR00237">
    <property type="entry name" value="GPCRRHODOPSN"/>
</dbReference>
<dbReference type="CDD" id="cd13954">
    <property type="entry name" value="7tmA_OR"/>
    <property type="match status" value="1"/>
</dbReference>
<evidence type="ECO:0000256" key="5">
    <source>
        <dbReference type="ARBA" id="ARBA00022989"/>
    </source>
</evidence>
<feature type="transmembrane region" description="Helical" evidence="10">
    <location>
        <begin position="238"/>
        <end position="259"/>
    </location>
</feature>
<keyword evidence="9" id="KW-0807">Transducer</keyword>
<feature type="transmembrane region" description="Helical" evidence="10">
    <location>
        <begin position="140"/>
        <end position="161"/>
    </location>
</feature>
<evidence type="ECO:0000256" key="10">
    <source>
        <dbReference type="SAM" id="Phobius"/>
    </source>
</evidence>
<dbReference type="EMBL" id="CATNWA010015004">
    <property type="protein sequence ID" value="CAI9578443.1"/>
    <property type="molecule type" value="Genomic_DNA"/>
</dbReference>
<name>A0ABN9E1G4_9NEOB</name>
<evidence type="ECO:0000256" key="7">
    <source>
        <dbReference type="ARBA" id="ARBA00023136"/>
    </source>
</evidence>
<proteinExistence type="predicted"/>
<evidence type="ECO:0000256" key="8">
    <source>
        <dbReference type="ARBA" id="ARBA00023170"/>
    </source>
</evidence>
<evidence type="ECO:0000313" key="12">
    <source>
        <dbReference type="EMBL" id="CAI9578443.1"/>
    </source>
</evidence>
<keyword evidence="4" id="KW-0716">Sensory transduction</keyword>
<evidence type="ECO:0000259" key="11">
    <source>
        <dbReference type="PROSITE" id="PS50262"/>
    </source>
</evidence>
<dbReference type="Gene3D" id="1.20.1070.10">
    <property type="entry name" value="Rhodopsin 7-helix transmembrane proteins"/>
    <property type="match status" value="1"/>
</dbReference>
<feature type="transmembrane region" description="Helical" evidence="10">
    <location>
        <begin position="101"/>
        <end position="119"/>
    </location>
</feature>
<accession>A0ABN9E1G4</accession>
<keyword evidence="13" id="KW-1185">Reference proteome</keyword>